<organism evidence="2">
    <name type="scientific">Tetraselmis sp. GSL018</name>
    <dbReference type="NCBI Taxonomy" id="582737"/>
    <lineage>
        <taxon>Eukaryota</taxon>
        <taxon>Viridiplantae</taxon>
        <taxon>Chlorophyta</taxon>
        <taxon>core chlorophytes</taxon>
        <taxon>Chlorodendrophyceae</taxon>
        <taxon>Chlorodendrales</taxon>
        <taxon>Chlorodendraceae</taxon>
        <taxon>Tetraselmis</taxon>
    </lineage>
</organism>
<evidence type="ECO:0000256" key="1">
    <source>
        <dbReference type="SAM" id="MobiDB-lite"/>
    </source>
</evidence>
<evidence type="ECO:0000313" key="2">
    <source>
        <dbReference type="EMBL" id="JAC79481.1"/>
    </source>
</evidence>
<dbReference type="AlphaFoldDB" id="A0A061S9N6"/>
<feature type="compositionally biased region" description="Basic residues" evidence="1">
    <location>
        <begin position="29"/>
        <end position="43"/>
    </location>
</feature>
<proteinExistence type="predicted"/>
<gene>
    <name evidence="2" type="ORF">TSPGSL018_12614</name>
</gene>
<name>A0A061S9N6_9CHLO</name>
<reference evidence="2" key="1">
    <citation type="submission" date="2014-05" db="EMBL/GenBank/DDBJ databases">
        <title>The transcriptome of the halophilic microalga Tetraselmis sp. GSL018 isolated from the Great Salt Lake, Utah.</title>
        <authorList>
            <person name="Jinkerson R.E."/>
            <person name="D'Adamo S."/>
            <person name="Posewitz M.C."/>
        </authorList>
    </citation>
    <scope>NUCLEOTIDE SEQUENCE</scope>
    <source>
        <strain evidence="2">GSL018</strain>
    </source>
</reference>
<sequence>MNNLGYGTSGTKHLYISQTQPPIGAKPEGKHKYRSSALRAGRR</sequence>
<protein>
    <submittedName>
        <fullName evidence="2">Uncharacterized protein</fullName>
    </submittedName>
</protein>
<dbReference type="EMBL" id="GBEZ01005876">
    <property type="protein sequence ID" value="JAC79481.1"/>
    <property type="molecule type" value="Transcribed_RNA"/>
</dbReference>
<accession>A0A061S9N6</accession>
<feature type="compositionally biased region" description="Polar residues" evidence="1">
    <location>
        <begin position="1"/>
        <end position="21"/>
    </location>
</feature>
<feature type="region of interest" description="Disordered" evidence="1">
    <location>
        <begin position="1"/>
        <end position="43"/>
    </location>
</feature>